<feature type="signal peptide" evidence="10">
    <location>
        <begin position="1"/>
        <end position="23"/>
    </location>
</feature>
<evidence type="ECO:0000256" key="2">
    <source>
        <dbReference type="ARBA" id="ARBA00001946"/>
    </source>
</evidence>
<feature type="chain" id="PRO_5014750782" description="protein-serine/threonine phosphatase" evidence="10">
    <location>
        <begin position="24"/>
        <end position="326"/>
    </location>
</feature>
<evidence type="ECO:0000259" key="11">
    <source>
        <dbReference type="PROSITE" id="PS51746"/>
    </source>
</evidence>
<keyword evidence="4" id="KW-0479">Metal-binding</keyword>
<dbReference type="PROSITE" id="PS51746">
    <property type="entry name" value="PPM_2"/>
    <property type="match status" value="1"/>
</dbReference>
<feature type="domain" description="PPM-type phosphatase" evidence="11">
    <location>
        <begin position="62"/>
        <end position="326"/>
    </location>
</feature>
<dbReference type="EC" id="3.1.3.16" evidence="3"/>
<sequence>MEGFKMSVLWLGILFIAIPSSYGVSVSCMMAYDEGGVSSVLEAPQCSEWVLSTGSLQNKTVNCQSATLQGRRKYQEDRIVCHLDMKIPRLGKNGVEEGTVGVMAVFDGHGGKEASEMASKLLLDYFYMHALFNSYKLMTQHKGVLSEYFQLKSYFGSTAVVTLLVDGKILVANVGDSKAFLCTKKTQSGNLRTSLSSTKLTEDHRPDGADERARIEAAGGSVVNVWGVPLINGILPMSRAIGNVYLKRFGLIAVPQVTGWQPLDANDRFLVVSSDGIFESLTTQDVCDVIHDSSSCSPSSSLAECIVNTAFDKGSTDNLSVIVVPL</sequence>
<gene>
    <name evidence="12" type="ORF">FSB_LOCUS31090</name>
</gene>
<name>A0A2N9GUN8_FAGSY</name>
<comment type="similarity">
    <text evidence="9">Belongs to the PP2C family.</text>
</comment>
<proteinExistence type="inferred from homology"/>
<evidence type="ECO:0000256" key="9">
    <source>
        <dbReference type="RuleBase" id="RU003465"/>
    </source>
</evidence>
<accession>A0A2N9GUN8</accession>
<reference evidence="12" key="1">
    <citation type="submission" date="2018-02" db="EMBL/GenBank/DDBJ databases">
        <authorList>
            <person name="Cohen D.B."/>
            <person name="Kent A.D."/>
        </authorList>
    </citation>
    <scope>NUCLEOTIDE SEQUENCE</scope>
</reference>
<dbReference type="SMART" id="SM00332">
    <property type="entry name" value="PP2Cc"/>
    <property type="match status" value="1"/>
</dbReference>
<dbReference type="CDD" id="cd00143">
    <property type="entry name" value="PP2Cc"/>
    <property type="match status" value="1"/>
</dbReference>
<keyword evidence="7 9" id="KW-0904">Protein phosphatase</keyword>
<dbReference type="PROSITE" id="PS01032">
    <property type="entry name" value="PPM_1"/>
    <property type="match status" value="1"/>
</dbReference>
<evidence type="ECO:0000256" key="1">
    <source>
        <dbReference type="ARBA" id="ARBA00001936"/>
    </source>
</evidence>
<dbReference type="GO" id="GO:0004722">
    <property type="term" value="F:protein serine/threonine phosphatase activity"/>
    <property type="evidence" value="ECO:0007669"/>
    <property type="project" value="UniProtKB-EC"/>
</dbReference>
<keyword evidence="8" id="KW-0464">Manganese</keyword>
<dbReference type="InterPro" id="IPR036457">
    <property type="entry name" value="PPM-type-like_dom_sf"/>
</dbReference>
<keyword evidence="5 9" id="KW-0378">Hydrolase</keyword>
<keyword evidence="6" id="KW-0460">Magnesium</keyword>
<comment type="cofactor">
    <cofactor evidence="2">
        <name>Mg(2+)</name>
        <dbReference type="ChEBI" id="CHEBI:18420"/>
    </cofactor>
</comment>
<dbReference type="InterPro" id="IPR001932">
    <property type="entry name" value="PPM-type_phosphatase-like_dom"/>
</dbReference>
<evidence type="ECO:0000256" key="4">
    <source>
        <dbReference type="ARBA" id="ARBA00022723"/>
    </source>
</evidence>
<keyword evidence="10" id="KW-0732">Signal</keyword>
<evidence type="ECO:0000256" key="8">
    <source>
        <dbReference type="ARBA" id="ARBA00023211"/>
    </source>
</evidence>
<dbReference type="GO" id="GO:0046872">
    <property type="term" value="F:metal ion binding"/>
    <property type="evidence" value="ECO:0007669"/>
    <property type="project" value="UniProtKB-KW"/>
</dbReference>
<evidence type="ECO:0000256" key="5">
    <source>
        <dbReference type="ARBA" id="ARBA00022801"/>
    </source>
</evidence>
<evidence type="ECO:0000256" key="3">
    <source>
        <dbReference type="ARBA" id="ARBA00013081"/>
    </source>
</evidence>
<protein>
    <recommendedName>
        <fullName evidence="3">protein-serine/threonine phosphatase</fullName>
        <ecNumber evidence="3">3.1.3.16</ecNumber>
    </recommendedName>
</protein>
<dbReference type="EMBL" id="OIVN01002389">
    <property type="protein sequence ID" value="SPD03208.1"/>
    <property type="molecule type" value="Genomic_DNA"/>
</dbReference>
<evidence type="ECO:0000256" key="7">
    <source>
        <dbReference type="ARBA" id="ARBA00022912"/>
    </source>
</evidence>
<evidence type="ECO:0000256" key="6">
    <source>
        <dbReference type="ARBA" id="ARBA00022842"/>
    </source>
</evidence>
<comment type="cofactor">
    <cofactor evidence="1">
        <name>Mn(2+)</name>
        <dbReference type="ChEBI" id="CHEBI:29035"/>
    </cofactor>
</comment>
<evidence type="ECO:0000256" key="10">
    <source>
        <dbReference type="SAM" id="SignalP"/>
    </source>
</evidence>
<dbReference type="SUPFAM" id="SSF81606">
    <property type="entry name" value="PP2C-like"/>
    <property type="match status" value="1"/>
</dbReference>
<dbReference type="Pfam" id="PF00481">
    <property type="entry name" value="PP2C"/>
    <property type="match status" value="1"/>
</dbReference>
<dbReference type="Gene3D" id="3.60.40.10">
    <property type="entry name" value="PPM-type phosphatase domain"/>
    <property type="match status" value="1"/>
</dbReference>
<dbReference type="PANTHER" id="PTHR47992">
    <property type="entry name" value="PROTEIN PHOSPHATASE"/>
    <property type="match status" value="1"/>
</dbReference>
<dbReference type="InterPro" id="IPR000222">
    <property type="entry name" value="PP2C_BS"/>
</dbReference>
<dbReference type="InterPro" id="IPR015655">
    <property type="entry name" value="PP2C"/>
</dbReference>
<organism evidence="12">
    <name type="scientific">Fagus sylvatica</name>
    <name type="common">Beechnut</name>
    <dbReference type="NCBI Taxonomy" id="28930"/>
    <lineage>
        <taxon>Eukaryota</taxon>
        <taxon>Viridiplantae</taxon>
        <taxon>Streptophyta</taxon>
        <taxon>Embryophyta</taxon>
        <taxon>Tracheophyta</taxon>
        <taxon>Spermatophyta</taxon>
        <taxon>Magnoliopsida</taxon>
        <taxon>eudicotyledons</taxon>
        <taxon>Gunneridae</taxon>
        <taxon>Pentapetalae</taxon>
        <taxon>rosids</taxon>
        <taxon>fabids</taxon>
        <taxon>Fagales</taxon>
        <taxon>Fagaceae</taxon>
        <taxon>Fagus</taxon>
    </lineage>
</organism>
<evidence type="ECO:0000313" key="12">
    <source>
        <dbReference type="EMBL" id="SPD03208.1"/>
    </source>
</evidence>
<dbReference type="AlphaFoldDB" id="A0A2N9GUN8"/>
<dbReference type="PROSITE" id="PS51257">
    <property type="entry name" value="PROKAR_LIPOPROTEIN"/>
    <property type="match status" value="1"/>
</dbReference>